<reference evidence="1 2" key="1">
    <citation type="journal article" date="2015" name="Genome Announc.">
        <title>Expanding the biotechnology potential of lactobacilli through comparative genomics of 213 strains and associated genera.</title>
        <authorList>
            <person name="Sun Z."/>
            <person name="Harris H.M."/>
            <person name="McCann A."/>
            <person name="Guo C."/>
            <person name="Argimon S."/>
            <person name="Zhang W."/>
            <person name="Yang X."/>
            <person name="Jeffery I.B."/>
            <person name="Cooney J.C."/>
            <person name="Kagawa T.F."/>
            <person name="Liu W."/>
            <person name="Song Y."/>
            <person name="Salvetti E."/>
            <person name="Wrobel A."/>
            <person name="Rasinkangas P."/>
            <person name="Parkhill J."/>
            <person name="Rea M.C."/>
            <person name="O'Sullivan O."/>
            <person name="Ritari J."/>
            <person name="Douillard F.P."/>
            <person name="Paul Ross R."/>
            <person name="Yang R."/>
            <person name="Briner A.E."/>
            <person name="Felis G.E."/>
            <person name="de Vos W.M."/>
            <person name="Barrangou R."/>
            <person name="Klaenhammer T.R."/>
            <person name="Caufield P.W."/>
            <person name="Cui Y."/>
            <person name="Zhang H."/>
            <person name="O'Toole P.W."/>
        </authorList>
    </citation>
    <scope>NUCLEOTIDE SEQUENCE [LARGE SCALE GENOMIC DNA]</scope>
    <source>
        <strain evidence="1 2">DSM 14340</strain>
    </source>
</reference>
<evidence type="ECO:0000313" key="1">
    <source>
        <dbReference type="EMBL" id="KRL58568.1"/>
    </source>
</evidence>
<dbReference type="OrthoDB" id="1629168at2"/>
<dbReference type="AlphaFoldDB" id="A0A0R1RZ10"/>
<dbReference type="STRING" id="1423747.FC69_GL000220"/>
<organism evidence="1 2">
    <name type="scientific">Latilactobacillus fuchuensis DSM 14340 = JCM 11249</name>
    <dbReference type="NCBI Taxonomy" id="1423747"/>
    <lineage>
        <taxon>Bacteria</taxon>
        <taxon>Bacillati</taxon>
        <taxon>Bacillota</taxon>
        <taxon>Bacilli</taxon>
        <taxon>Lactobacillales</taxon>
        <taxon>Lactobacillaceae</taxon>
        <taxon>Latilactobacillus</taxon>
    </lineage>
</organism>
<dbReference type="NCBIfam" id="TIGR04493">
    <property type="entry name" value="microcomp_PduM"/>
    <property type="match status" value="1"/>
</dbReference>
<dbReference type="PATRIC" id="fig|1423747.3.peg.227"/>
<comment type="caution">
    <text evidence="1">The sequence shown here is derived from an EMBL/GenBank/DDBJ whole genome shotgun (WGS) entry which is preliminary data.</text>
</comment>
<proteinExistence type="predicted"/>
<protein>
    <recommendedName>
        <fullName evidence="3">PduM family microcompartment protein</fullName>
    </recommendedName>
</protein>
<name>A0A0R1RZ10_9LACO</name>
<dbReference type="GO" id="GO:0005198">
    <property type="term" value="F:structural molecule activity"/>
    <property type="evidence" value="ECO:0007669"/>
    <property type="project" value="InterPro"/>
</dbReference>
<evidence type="ECO:0000313" key="2">
    <source>
        <dbReference type="Proteomes" id="UP000051264"/>
    </source>
</evidence>
<dbReference type="Pfam" id="PF15953">
    <property type="entry name" value="PDU_like"/>
    <property type="match status" value="1"/>
</dbReference>
<dbReference type="eggNOG" id="ENOG5030AIS">
    <property type="taxonomic scope" value="Bacteria"/>
</dbReference>
<dbReference type="Proteomes" id="UP000051264">
    <property type="component" value="Unassembled WGS sequence"/>
</dbReference>
<sequence>MKPDVDQIVKAVAEMLAKRANQERTVSIEAACPDESLFLSYSTIIIENVDLLFLKTLLTLDPEKNSWVNWFQKGFNYDIHFEMRIGFQDINLIPWSLLTKWPIQFTSKDQRSIVVINHPHISYADVMLMKKASVLAKLKAQKLTDLAQESLAKSQIPIIERIDSQCIWE</sequence>
<dbReference type="InterPro" id="IPR030992">
    <property type="entry name" value="PduM"/>
</dbReference>
<accession>A0A0R1RZ10</accession>
<gene>
    <name evidence="1" type="ORF">FC69_GL000220</name>
</gene>
<dbReference type="RefSeq" id="WP_025083109.1">
    <property type="nucleotide sequence ID" value="NZ_AZEX01000068.1"/>
</dbReference>
<evidence type="ECO:0008006" key="3">
    <source>
        <dbReference type="Google" id="ProtNLM"/>
    </source>
</evidence>
<dbReference type="EMBL" id="AZEX01000068">
    <property type="protein sequence ID" value="KRL58568.1"/>
    <property type="molecule type" value="Genomic_DNA"/>
</dbReference>